<reference evidence="2" key="1">
    <citation type="submission" date="2021-02" db="EMBL/GenBank/DDBJ databases">
        <authorList>
            <person name="Dougan E. K."/>
            <person name="Rhodes N."/>
            <person name="Thang M."/>
            <person name="Chan C."/>
        </authorList>
    </citation>
    <scope>NUCLEOTIDE SEQUENCE</scope>
</reference>
<accession>A0A812LZI9</accession>
<name>A0A812LZI9_9DINO</name>
<evidence type="ECO:0000313" key="3">
    <source>
        <dbReference type="Proteomes" id="UP000604046"/>
    </source>
</evidence>
<feature type="region of interest" description="Disordered" evidence="1">
    <location>
        <begin position="67"/>
        <end position="96"/>
    </location>
</feature>
<feature type="region of interest" description="Disordered" evidence="1">
    <location>
        <begin position="133"/>
        <end position="162"/>
    </location>
</feature>
<comment type="caution">
    <text evidence="2">The sequence shown here is derived from an EMBL/GenBank/DDBJ whole genome shotgun (WGS) entry which is preliminary data.</text>
</comment>
<evidence type="ECO:0000313" key="2">
    <source>
        <dbReference type="EMBL" id="CAE7249685.1"/>
    </source>
</evidence>
<sequence>MALVRARTAPEVQFERLFLQSSPAVQEPFGPTEDAAPTSPVTAAIERHRAAEPHVAVVRRVPLGRPASAGDLRSASVNTAGASRPRLRRAQTTEVDTNEKVDVQLRRLSREEFNQRRASAVNFFKESTAINQLSRSSEASAALEAARRRRASDKAAHRHNPV</sequence>
<dbReference type="Proteomes" id="UP000604046">
    <property type="component" value="Unassembled WGS sequence"/>
</dbReference>
<keyword evidence="3" id="KW-1185">Reference proteome</keyword>
<protein>
    <submittedName>
        <fullName evidence="2">Uncharacterized protein</fullName>
    </submittedName>
</protein>
<organism evidence="2 3">
    <name type="scientific">Symbiodinium natans</name>
    <dbReference type="NCBI Taxonomy" id="878477"/>
    <lineage>
        <taxon>Eukaryota</taxon>
        <taxon>Sar</taxon>
        <taxon>Alveolata</taxon>
        <taxon>Dinophyceae</taxon>
        <taxon>Suessiales</taxon>
        <taxon>Symbiodiniaceae</taxon>
        <taxon>Symbiodinium</taxon>
    </lineage>
</organism>
<dbReference type="AlphaFoldDB" id="A0A812LZI9"/>
<evidence type="ECO:0000256" key="1">
    <source>
        <dbReference type="SAM" id="MobiDB-lite"/>
    </source>
</evidence>
<dbReference type="OrthoDB" id="433830at2759"/>
<dbReference type="EMBL" id="CAJNDS010001150">
    <property type="protein sequence ID" value="CAE7249685.1"/>
    <property type="molecule type" value="Genomic_DNA"/>
</dbReference>
<gene>
    <name evidence="2" type="ORF">SNAT2548_LOCUS12195</name>
</gene>
<proteinExistence type="predicted"/>
<feature type="compositionally biased region" description="Low complexity" evidence="1">
    <location>
        <begin position="133"/>
        <end position="144"/>
    </location>
</feature>
<feature type="compositionally biased region" description="Basic residues" evidence="1">
    <location>
        <begin position="147"/>
        <end position="162"/>
    </location>
</feature>